<accession>A0AA43QGX6</accession>
<dbReference type="Gene3D" id="2.60.120.330">
    <property type="entry name" value="B-lactam Antibiotic, Isopenicillin N Synthase, Chain"/>
    <property type="match status" value="1"/>
</dbReference>
<evidence type="ECO:0000256" key="1">
    <source>
        <dbReference type="ARBA" id="ARBA00008056"/>
    </source>
</evidence>
<dbReference type="InterPro" id="IPR044861">
    <property type="entry name" value="IPNS-like_FE2OG_OXY"/>
</dbReference>
<dbReference type="AlphaFoldDB" id="A0AA43QGX6"/>
<dbReference type="PANTHER" id="PTHR47990">
    <property type="entry name" value="2-OXOGLUTARATE (2OG) AND FE(II)-DEPENDENT OXYGENASE SUPERFAMILY PROTEIN-RELATED"/>
    <property type="match status" value="1"/>
</dbReference>
<evidence type="ECO:0000313" key="4">
    <source>
        <dbReference type="EMBL" id="MDI1486312.1"/>
    </source>
</evidence>
<name>A0AA43QGX6_9LECA</name>
<dbReference type="GO" id="GO:0046872">
    <property type="term" value="F:metal ion binding"/>
    <property type="evidence" value="ECO:0007669"/>
    <property type="project" value="UniProtKB-KW"/>
</dbReference>
<keyword evidence="2" id="KW-0408">Iron</keyword>
<proteinExistence type="inferred from homology"/>
<evidence type="ECO:0000256" key="2">
    <source>
        <dbReference type="RuleBase" id="RU003682"/>
    </source>
</evidence>
<dbReference type="EMBL" id="JAPUFD010000003">
    <property type="protein sequence ID" value="MDI1486312.1"/>
    <property type="molecule type" value="Genomic_DNA"/>
</dbReference>
<keyword evidence="5" id="KW-1185">Reference proteome</keyword>
<dbReference type="InterPro" id="IPR027443">
    <property type="entry name" value="IPNS-like_sf"/>
</dbReference>
<comment type="similarity">
    <text evidence="1 2">Belongs to the iron/ascorbate-dependent oxidoreductase family.</text>
</comment>
<evidence type="ECO:0000259" key="3">
    <source>
        <dbReference type="PROSITE" id="PS51471"/>
    </source>
</evidence>
<gene>
    <name evidence="4" type="ORF">OHK93_005539</name>
</gene>
<protein>
    <recommendedName>
        <fullName evidence="3">Fe2OG dioxygenase domain-containing protein</fullName>
    </recommendedName>
</protein>
<dbReference type="Pfam" id="PF14226">
    <property type="entry name" value="DIOX_N"/>
    <property type="match status" value="1"/>
</dbReference>
<dbReference type="SUPFAM" id="SSF51197">
    <property type="entry name" value="Clavaminate synthase-like"/>
    <property type="match status" value="1"/>
</dbReference>
<dbReference type="Pfam" id="PF03171">
    <property type="entry name" value="2OG-FeII_Oxy"/>
    <property type="match status" value="1"/>
</dbReference>
<keyword evidence="2" id="KW-0479">Metal-binding</keyword>
<dbReference type="GO" id="GO:0044283">
    <property type="term" value="P:small molecule biosynthetic process"/>
    <property type="evidence" value="ECO:0007669"/>
    <property type="project" value="UniProtKB-ARBA"/>
</dbReference>
<sequence>MESYFNKVPTFPHDVPTIDLRCLSYTKLMAGDVSESEQLFQSCKENGFFLLDLRGSDEGHKILEHAEFAFKLGEELLMKTDKEELERYPHKPPGSLFGYKGVGQLKNEDGSPDNVEYYNMSQDDMIGNVAPSSHPSFISQNRPQIKEFYIHAHAILMHLMSHIDTHLGLKPGTLASLNPLDQPSGTSLRLLKAPALPPGSIPRAGLYGHTDLGSMTMLFNIVGGLQVLPPNVEQIESNYRYVKPQPGCAIINLGDAMVPWSGGLLRSNMHRVAMAPGEQKNVNRYSVAYLMRPAANVSMRRLAKIETGMGVTTQEEEGEKDICAKDWERMRVARVIEGNLKQIGVTQVKEVAA</sequence>
<keyword evidence="2" id="KW-0560">Oxidoreductase</keyword>
<dbReference type="Proteomes" id="UP001161017">
    <property type="component" value="Unassembled WGS sequence"/>
</dbReference>
<reference evidence="4" key="1">
    <citation type="journal article" date="2023" name="Genome Biol. Evol.">
        <title>First Whole Genome Sequence and Flow Cytometry Genome Size Data for the Lichen-Forming Fungus Ramalina farinacea (Ascomycota).</title>
        <authorList>
            <person name="Llewellyn T."/>
            <person name="Mian S."/>
            <person name="Hill R."/>
            <person name="Leitch I.J."/>
            <person name="Gaya E."/>
        </authorList>
    </citation>
    <scope>NUCLEOTIDE SEQUENCE</scope>
    <source>
        <strain evidence="4">LIQ254RAFAR</strain>
    </source>
</reference>
<dbReference type="GO" id="GO:0016491">
    <property type="term" value="F:oxidoreductase activity"/>
    <property type="evidence" value="ECO:0007669"/>
    <property type="project" value="UniProtKB-KW"/>
</dbReference>
<feature type="domain" description="Fe2OG dioxygenase" evidence="3">
    <location>
        <begin position="184"/>
        <end position="293"/>
    </location>
</feature>
<comment type="caution">
    <text evidence="4">The sequence shown here is derived from an EMBL/GenBank/DDBJ whole genome shotgun (WGS) entry which is preliminary data.</text>
</comment>
<evidence type="ECO:0000313" key="5">
    <source>
        <dbReference type="Proteomes" id="UP001161017"/>
    </source>
</evidence>
<dbReference type="InterPro" id="IPR026992">
    <property type="entry name" value="DIOX_N"/>
</dbReference>
<dbReference type="InterPro" id="IPR050231">
    <property type="entry name" value="Iron_ascorbate_oxido_reductase"/>
</dbReference>
<organism evidence="4 5">
    <name type="scientific">Ramalina farinacea</name>
    <dbReference type="NCBI Taxonomy" id="258253"/>
    <lineage>
        <taxon>Eukaryota</taxon>
        <taxon>Fungi</taxon>
        <taxon>Dikarya</taxon>
        <taxon>Ascomycota</taxon>
        <taxon>Pezizomycotina</taxon>
        <taxon>Lecanoromycetes</taxon>
        <taxon>OSLEUM clade</taxon>
        <taxon>Lecanoromycetidae</taxon>
        <taxon>Lecanorales</taxon>
        <taxon>Lecanorineae</taxon>
        <taxon>Ramalinaceae</taxon>
        <taxon>Ramalina</taxon>
    </lineage>
</organism>
<dbReference type="PROSITE" id="PS51471">
    <property type="entry name" value="FE2OG_OXY"/>
    <property type="match status" value="1"/>
</dbReference>
<dbReference type="InterPro" id="IPR005123">
    <property type="entry name" value="Oxoglu/Fe-dep_dioxygenase_dom"/>
</dbReference>